<gene>
    <name evidence="2" type="ORF">PHPALM_30872</name>
</gene>
<name>A0A2P4X411_9STRA</name>
<comment type="caution">
    <text evidence="2">The sequence shown here is derived from an EMBL/GenBank/DDBJ whole genome shotgun (WGS) entry which is preliminary data.</text>
</comment>
<keyword evidence="3" id="KW-1185">Reference proteome</keyword>
<protein>
    <submittedName>
        <fullName evidence="2">Uncharacterized protein</fullName>
    </submittedName>
</protein>
<organism evidence="2 3">
    <name type="scientific">Phytophthora palmivora</name>
    <dbReference type="NCBI Taxonomy" id="4796"/>
    <lineage>
        <taxon>Eukaryota</taxon>
        <taxon>Sar</taxon>
        <taxon>Stramenopiles</taxon>
        <taxon>Oomycota</taxon>
        <taxon>Peronosporomycetes</taxon>
        <taxon>Peronosporales</taxon>
        <taxon>Peronosporaceae</taxon>
        <taxon>Phytophthora</taxon>
    </lineage>
</organism>
<dbReference type="EMBL" id="NCKW01016901">
    <property type="protein sequence ID" value="POM60287.1"/>
    <property type="molecule type" value="Genomic_DNA"/>
</dbReference>
<feature type="region of interest" description="Disordered" evidence="1">
    <location>
        <begin position="72"/>
        <end position="101"/>
    </location>
</feature>
<feature type="compositionally biased region" description="Polar residues" evidence="1">
    <location>
        <begin position="85"/>
        <end position="94"/>
    </location>
</feature>
<evidence type="ECO:0000313" key="2">
    <source>
        <dbReference type="EMBL" id="POM60287.1"/>
    </source>
</evidence>
<accession>A0A2P4X411</accession>
<feature type="region of interest" description="Disordered" evidence="1">
    <location>
        <begin position="36"/>
        <end position="60"/>
    </location>
</feature>
<reference evidence="2 3" key="1">
    <citation type="journal article" date="2017" name="Genome Biol. Evol.">
        <title>Phytophthora megakarya and P. palmivora, closely related causal agents of cacao black pod rot, underwent increases in genome sizes and gene numbers by different mechanisms.</title>
        <authorList>
            <person name="Ali S.S."/>
            <person name="Shao J."/>
            <person name="Lary D.J."/>
            <person name="Kronmiller B."/>
            <person name="Shen D."/>
            <person name="Strem M.D."/>
            <person name="Amoako-Attah I."/>
            <person name="Akrofi A.Y."/>
            <person name="Begoude B.A."/>
            <person name="Ten Hoopen G.M."/>
            <person name="Coulibaly K."/>
            <person name="Kebe B.I."/>
            <person name="Melnick R.L."/>
            <person name="Guiltinan M.J."/>
            <person name="Tyler B.M."/>
            <person name="Meinhardt L.W."/>
            <person name="Bailey B.A."/>
        </authorList>
    </citation>
    <scope>NUCLEOTIDE SEQUENCE [LARGE SCALE GENOMIC DNA]</scope>
    <source>
        <strain evidence="3">sbr112.9</strain>
    </source>
</reference>
<sequence>MEQFANMASPAFFSALQSWKGIVQNGLREIGEAVMSSSGVTTVSDENDQTDDANTASKTDEASFKIYITRKGKQSCNDYPRQRRSAPNPSTKTSRLPKEKN</sequence>
<dbReference type="AlphaFoldDB" id="A0A2P4X411"/>
<dbReference type="Proteomes" id="UP000237271">
    <property type="component" value="Unassembled WGS sequence"/>
</dbReference>
<proteinExistence type="predicted"/>
<evidence type="ECO:0000256" key="1">
    <source>
        <dbReference type="SAM" id="MobiDB-lite"/>
    </source>
</evidence>
<evidence type="ECO:0000313" key="3">
    <source>
        <dbReference type="Proteomes" id="UP000237271"/>
    </source>
</evidence>